<reference evidence="2" key="1">
    <citation type="submission" date="2019-12" db="EMBL/GenBank/DDBJ databases">
        <title>An insight into the sialome of adult female Ixodes ricinus ticks feeding for 6 days.</title>
        <authorList>
            <person name="Perner J."/>
            <person name="Ribeiro J.M.C."/>
        </authorList>
    </citation>
    <scope>NUCLEOTIDE SEQUENCE</scope>
    <source>
        <strain evidence="2">Semi-engorged</strain>
        <tissue evidence="2">Salivary glands</tissue>
    </source>
</reference>
<keyword evidence="1" id="KW-0732">Signal</keyword>
<sequence length="194" mass="22747">MAWTINVAVLCVVVSIIVAKKKYESPLQVFQEPKDIESLFEDGKTYYVEAGTIKRGPEQFPRYYLYCGEVLVKRNKSTTIIKRRYLYPTRGTWSWLEANYKVIIETDTTGIKPRKYADIRSMHGMHTRVATLYLLWLVNNTCALFYNNHTDDCEAWVFEKPPLKLFEQSVCSTLTLVCKKRSYLHYVSECYQSH</sequence>
<dbReference type="EMBL" id="GIFC01013650">
    <property type="protein sequence ID" value="MXU95733.1"/>
    <property type="molecule type" value="Transcribed_RNA"/>
</dbReference>
<organism evidence="2">
    <name type="scientific">Ixodes ricinus</name>
    <name type="common">Common tick</name>
    <name type="synonym">Acarus ricinus</name>
    <dbReference type="NCBI Taxonomy" id="34613"/>
    <lineage>
        <taxon>Eukaryota</taxon>
        <taxon>Metazoa</taxon>
        <taxon>Ecdysozoa</taxon>
        <taxon>Arthropoda</taxon>
        <taxon>Chelicerata</taxon>
        <taxon>Arachnida</taxon>
        <taxon>Acari</taxon>
        <taxon>Parasitiformes</taxon>
        <taxon>Ixodida</taxon>
        <taxon>Ixodoidea</taxon>
        <taxon>Ixodidae</taxon>
        <taxon>Ixodinae</taxon>
        <taxon>Ixodes</taxon>
    </lineage>
</organism>
<proteinExistence type="predicted"/>
<accession>A0A6B0V0J1</accession>
<name>A0A6B0V0J1_IXORI</name>
<protein>
    <submittedName>
        <fullName evidence="2">Putative salivary lipocalin</fullName>
    </submittedName>
</protein>
<feature type="chain" id="PRO_5025330352" evidence="1">
    <location>
        <begin position="20"/>
        <end position="194"/>
    </location>
</feature>
<dbReference type="AlphaFoldDB" id="A0A6B0V0J1"/>
<feature type="signal peptide" evidence="1">
    <location>
        <begin position="1"/>
        <end position="19"/>
    </location>
</feature>
<evidence type="ECO:0000313" key="2">
    <source>
        <dbReference type="EMBL" id="MXU95733.1"/>
    </source>
</evidence>
<evidence type="ECO:0000256" key="1">
    <source>
        <dbReference type="SAM" id="SignalP"/>
    </source>
</evidence>